<dbReference type="PATRIC" id="fig|83552.4.peg.249"/>
<dbReference type="AlphaFoldDB" id="A0A0C1EER9"/>
<comment type="similarity">
    <text evidence="2">Belongs to the type III secretion exporter family.</text>
</comment>
<protein>
    <submittedName>
        <fullName evidence="9">Flagellar biosynthetic protein FlhB</fullName>
    </submittedName>
</protein>
<evidence type="ECO:0000256" key="7">
    <source>
        <dbReference type="SAM" id="MobiDB-lite"/>
    </source>
</evidence>
<evidence type="ECO:0000256" key="2">
    <source>
        <dbReference type="ARBA" id="ARBA00010690"/>
    </source>
</evidence>
<dbReference type="GO" id="GO:0005886">
    <property type="term" value="C:plasma membrane"/>
    <property type="evidence" value="ECO:0007669"/>
    <property type="project" value="UniProtKB-SubCell"/>
</dbReference>
<evidence type="ECO:0000256" key="5">
    <source>
        <dbReference type="ARBA" id="ARBA00022989"/>
    </source>
</evidence>
<keyword evidence="9" id="KW-0966">Cell projection</keyword>
<evidence type="ECO:0000256" key="3">
    <source>
        <dbReference type="ARBA" id="ARBA00022475"/>
    </source>
</evidence>
<dbReference type="PRINTS" id="PR00950">
    <property type="entry name" value="TYPE3IMSPROT"/>
</dbReference>
<evidence type="ECO:0000256" key="4">
    <source>
        <dbReference type="ARBA" id="ARBA00022692"/>
    </source>
</evidence>
<dbReference type="NCBIfam" id="TIGR01404">
    <property type="entry name" value="FlhB_rel_III"/>
    <property type="match status" value="1"/>
</dbReference>
<feature type="transmembrane region" description="Helical" evidence="8">
    <location>
        <begin position="176"/>
        <end position="206"/>
    </location>
</feature>
<keyword evidence="4 8" id="KW-0812">Transmembrane</keyword>
<dbReference type="PANTHER" id="PTHR30531:SF12">
    <property type="entry name" value="FLAGELLAR BIOSYNTHETIC PROTEIN FLHB"/>
    <property type="match status" value="1"/>
</dbReference>
<dbReference type="InterPro" id="IPR029025">
    <property type="entry name" value="T3SS_substrate_exporter_C"/>
</dbReference>
<dbReference type="GO" id="GO:0009306">
    <property type="term" value="P:protein secretion"/>
    <property type="evidence" value="ECO:0007669"/>
    <property type="project" value="InterPro"/>
</dbReference>
<dbReference type="EMBL" id="JSAM01000015">
    <property type="protein sequence ID" value="KIA78558.1"/>
    <property type="molecule type" value="Genomic_DNA"/>
</dbReference>
<comment type="subcellular location">
    <subcellularLocation>
        <location evidence="1">Cell membrane</location>
        <topology evidence="1">Multi-pass membrane protein</topology>
    </subcellularLocation>
</comment>
<feature type="compositionally biased region" description="Basic and acidic residues" evidence="7">
    <location>
        <begin position="1"/>
        <end position="19"/>
    </location>
</feature>
<keyword evidence="3" id="KW-1003">Cell membrane</keyword>
<dbReference type="PANTHER" id="PTHR30531">
    <property type="entry name" value="FLAGELLAR BIOSYNTHETIC PROTEIN FLHB"/>
    <property type="match status" value="1"/>
</dbReference>
<feature type="transmembrane region" description="Helical" evidence="8">
    <location>
        <begin position="29"/>
        <end position="50"/>
    </location>
</feature>
<dbReference type="SUPFAM" id="SSF160544">
    <property type="entry name" value="EscU C-terminal domain-like"/>
    <property type="match status" value="1"/>
</dbReference>
<feature type="region of interest" description="Disordered" evidence="7">
    <location>
        <begin position="1"/>
        <end position="22"/>
    </location>
</feature>
<dbReference type="InterPro" id="IPR006307">
    <property type="entry name" value="BsaZ-like"/>
</dbReference>
<evidence type="ECO:0000313" key="10">
    <source>
        <dbReference type="Proteomes" id="UP000031307"/>
    </source>
</evidence>
<dbReference type="Pfam" id="PF01312">
    <property type="entry name" value="Bac_export_2"/>
    <property type="match status" value="1"/>
</dbReference>
<dbReference type="Proteomes" id="UP000031307">
    <property type="component" value="Unassembled WGS sequence"/>
</dbReference>
<accession>A0A0C1EER9</accession>
<gene>
    <name evidence="9" type="primary">flhB</name>
    <name evidence="9" type="ORF">DB43_DU00250</name>
</gene>
<evidence type="ECO:0000256" key="1">
    <source>
        <dbReference type="ARBA" id="ARBA00004651"/>
    </source>
</evidence>
<sequence>MMGEKTEKATPKKLRDARNKGQVAKSQDLPSAFTFIVSIWVTLAASKFLFDHLGSFTVMTFHQIAKGSLDTAIPDLYIQGLTEIFITSIPILGMVSVIGVLINFLVVGPMFALEVFKFDIKKFDPISNLKSKFKLKTLVELLKSVLKISIACYIVYDVMWKSLPVLIRAVSLPIDASLMVFYAFLMEVVIKVGLFFIIIAVADFIYQKKTFASEMKMEKFEVKQEYKNSEGDPQIKSKRKQIAQEIAYQEGPRGGVKRAQAVVTNPTHLAIAIGYKKDYDAAPFVLAKGEDALAERIIKYAEEFNVPVVRNIKLAHKLWEEADVYEFVPEDTYELIAEILRWISSLNTDTQHEYTER</sequence>
<keyword evidence="9" id="KW-0282">Flagellum</keyword>
<dbReference type="InterPro" id="IPR006135">
    <property type="entry name" value="T3SS_substrate_exporter"/>
</dbReference>
<proteinExistence type="inferred from homology"/>
<dbReference type="NCBIfam" id="NF004950">
    <property type="entry name" value="PRK06298.1"/>
    <property type="match status" value="1"/>
</dbReference>
<reference evidence="9 10" key="1">
    <citation type="journal article" date="2014" name="Mol. Biol. Evol.">
        <title>Massive expansion of Ubiquitination-related gene families within the Chlamydiae.</title>
        <authorList>
            <person name="Domman D."/>
            <person name="Collingro A."/>
            <person name="Lagkouvardos I."/>
            <person name="Gehre L."/>
            <person name="Weinmaier T."/>
            <person name="Rattei T."/>
            <person name="Subtil A."/>
            <person name="Horn M."/>
        </authorList>
    </citation>
    <scope>NUCLEOTIDE SEQUENCE [LARGE SCALE GENOMIC DNA]</scope>
    <source>
        <strain evidence="9 10">OEW1</strain>
    </source>
</reference>
<dbReference type="Gene3D" id="3.40.1690.10">
    <property type="entry name" value="secretion proteins EscU"/>
    <property type="match status" value="1"/>
</dbReference>
<comment type="caution">
    <text evidence="9">The sequence shown here is derived from an EMBL/GenBank/DDBJ whole genome shotgun (WGS) entry which is preliminary data.</text>
</comment>
<keyword evidence="5 8" id="KW-1133">Transmembrane helix</keyword>
<keyword evidence="9" id="KW-0969">Cilium</keyword>
<organism evidence="9 10">
    <name type="scientific">Parachlamydia acanthamoebae</name>
    <dbReference type="NCBI Taxonomy" id="83552"/>
    <lineage>
        <taxon>Bacteria</taxon>
        <taxon>Pseudomonadati</taxon>
        <taxon>Chlamydiota</taxon>
        <taxon>Chlamydiia</taxon>
        <taxon>Parachlamydiales</taxon>
        <taxon>Parachlamydiaceae</taxon>
        <taxon>Parachlamydia</taxon>
    </lineage>
</organism>
<feature type="transmembrane region" description="Helical" evidence="8">
    <location>
        <begin position="91"/>
        <end position="116"/>
    </location>
</feature>
<name>A0A0C1EER9_9BACT</name>
<dbReference type="Gene3D" id="6.10.250.2080">
    <property type="match status" value="1"/>
</dbReference>
<evidence type="ECO:0000256" key="6">
    <source>
        <dbReference type="ARBA" id="ARBA00023136"/>
    </source>
</evidence>
<keyword evidence="6 8" id="KW-0472">Membrane</keyword>
<feature type="transmembrane region" description="Helical" evidence="8">
    <location>
        <begin position="137"/>
        <end position="156"/>
    </location>
</feature>
<evidence type="ECO:0000313" key="9">
    <source>
        <dbReference type="EMBL" id="KIA78558.1"/>
    </source>
</evidence>
<evidence type="ECO:0000256" key="8">
    <source>
        <dbReference type="SAM" id="Phobius"/>
    </source>
</evidence>